<dbReference type="RefSeq" id="WP_244784220.1">
    <property type="nucleotide sequence ID" value="NZ_CP091508.1"/>
</dbReference>
<feature type="transmembrane region" description="Helical" evidence="1">
    <location>
        <begin position="75"/>
        <end position="98"/>
    </location>
</feature>
<proteinExistence type="predicted"/>
<feature type="transmembrane region" description="Helical" evidence="1">
    <location>
        <begin position="40"/>
        <end position="63"/>
    </location>
</feature>
<reference evidence="2 3" key="1">
    <citation type="journal article" date="2022" name="Res Sq">
        <title>Evolution of multicellular longitudinally dividing oral cavity symbionts (Neisseriaceae).</title>
        <authorList>
            <person name="Nyongesa S."/>
            <person name="Weber P."/>
            <person name="Bernet E."/>
            <person name="Pullido F."/>
            <person name="Nieckarz M."/>
            <person name="Delaby M."/>
            <person name="Nieves C."/>
            <person name="Viehboeck T."/>
            <person name="Krause N."/>
            <person name="Rivera-Millot A."/>
            <person name="Nakamura A."/>
            <person name="Vischer N."/>
            <person name="VanNieuwenhze M."/>
            <person name="Brun Y."/>
            <person name="Cava F."/>
            <person name="Bulgheresi S."/>
            <person name="Veyrier F."/>
        </authorList>
    </citation>
    <scope>NUCLEOTIDE SEQUENCE [LARGE SCALE GENOMIC DNA]</scope>
    <source>
        <strain evidence="2 3">CCUG 63373m</strain>
    </source>
</reference>
<dbReference type="Proteomes" id="UP000829817">
    <property type="component" value="Chromosome"/>
</dbReference>
<protein>
    <submittedName>
        <fullName evidence="2">Phage holin family protein</fullName>
    </submittedName>
</protein>
<keyword evidence="3" id="KW-1185">Reference proteome</keyword>
<dbReference type="EMBL" id="CP091508">
    <property type="protein sequence ID" value="UOO81154.1"/>
    <property type="molecule type" value="Genomic_DNA"/>
</dbReference>
<accession>A0ABY4DQ25</accession>
<sequence length="138" mass="15031">MSSLGNHIRHFKTLLYQGSDLMVLRLRLLALDLNAQAGSVLRIIGAIVFAAVMALLGLSSLLFGLNSVLDNQTKIWVFFSIAAVSLLAVAALLAWAVSTWRNRSSQVMATLQDMQQDIAYLRGQTGGGSEPARKEQEQ</sequence>
<evidence type="ECO:0000313" key="3">
    <source>
        <dbReference type="Proteomes" id="UP000829817"/>
    </source>
</evidence>
<keyword evidence="1" id="KW-1133">Transmembrane helix</keyword>
<keyword evidence="1" id="KW-0472">Membrane</keyword>
<evidence type="ECO:0000313" key="2">
    <source>
        <dbReference type="EMBL" id="UOO81154.1"/>
    </source>
</evidence>
<organism evidence="2 3">
    <name type="scientific">Uruburuella testudinis</name>
    <dbReference type="NCBI Taxonomy" id="1282863"/>
    <lineage>
        <taxon>Bacteria</taxon>
        <taxon>Pseudomonadati</taxon>
        <taxon>Pseudomonadota</taxon>
        <taxon>Betaproteobacteria</taxon>
        <taxon>Neisseriales</taxon>
        <taxon>Neisseriaceae</taxon>
        <taxon>Uruburuella</taxon>
    </lineage>
</organism>
<name>A0ABY4DQ25_9NEIS</name>
<keyword evidence="1" id="KW-0812">Transmembrane</keyword>
<dbReference type="InterPro" id="IPR009937">
    <property type="entry name" value="Phage_holin_3_6"/>
</dbReference>
<gene>
    <name evidence="2" type="ORF">LVJ83_09220</name>
</gene>
<dbReference type="Pfam" id="PF07332">
    <property type="entry name" value="Phage_holin_3_6"/>
    <property type="match status" value="1"/>
</dbReference>
<evidence type="ECO:0000256" key="1">
    <source>
        <dbReference type="SAM" id="Phobius"/>
    </source>
</evidence>